<evidence type="ECO:0000256" key="3">
    <source>
        <dbReference type="ARBA" id="ARBA00022729"/>
    </source>
</evidence>
<dbReference type="SUPFAM" id="SSF111364">
    <property type="entry name" value="Tsx-like channel"/>
    <property type="match status" value="1"/>
</dbReference>
<dbReference type="Proteomes" id="UP000613743">
    <property type="component" value="Unassembled WGS sequence"/>
</dbReference>
<dbReference type="Pfam" id="PF03502">
    <property type="entry name" value="Channel_Tsx"/>
    <property type="match status" value="1"/>
</dbReference>
<keyword evidence="8" id="KW-1185">Reference proteome</keyword>
<dbReference type="GO" id="GO:0009279">
    <property type="term" value="C:cell outer membrane"/>
    <property type="evidence" value="ECO:0007669"/>
    <property type="project" value="UniProtKB-SubCell"/>
</dbReference>
<evidence type="ECO:0000256" key="6">
    <source>
        <dbReference type="SAM" id="SignalP"/>
    </source>
</evidence>
<evidence type="ECO:0000313" key="8">
    <source>
        <dbReference type="Proteomes" id="UP000613743"/>
    </source>
</evidence>
<feature type="signal peptide" evidence="6">
    <location>
        <begin position="1"/>
        <end position="24"/>
    </location>
</feature>
<evidence type="ECO:0000256" key="5">
    <source>
        <dbReference type="ARBA" id="ARBA00023237"/>
    </source>
</evidence>
<sequence length="282" mass="31301">MKNLKTFALAGTVALAGTAFTASAADRGDDVHAGNYKWMQANLMLSVGEKPQANDDADTHDYLELEFGGRAGILDYYGYVDVFNLSNRDGSSQDKKDGSSKMFMKLAPRFSLDAITGKDLSYGAIKEVYFSTLFNWGGGAIPNDVNNSFWGIGADVELPWLGKTGMNVYGLYDLNAKKWDGYQFSMNWFKPFYFLENGSFISYQGYIDYQWGVDEVSFFPGEAGQLKTDKGGTMFNGIYWHSDRYSLGYGLKAYKDVYALADGGIVGETTGFSHFFAATYKF</sequence>
<reference evidence="7" key="2">
    <citation type="submission" date="2020-09" db="EMBL/GenBank/DDBJ databases">
        <authorList>
            <person name="Sun Q."/>
            <person name="Ohkuma M."/>
        </authorList>
    </citation>
    <scope>NUCLEOTIDE SEQUENCE</scope>
    <source>
        <strain evidence="7">JCM 30804</strain>
    </source>
</reference>
<evidence type="ECO:0000256" key="1">
    <source>
        <dbReference type="ARBA" id="ARBA00004442"/>
    </source>
</evidence>
<evidence type="ECO:0000256" key="4">
    <source>
        <dbReference type="ARBA" id="ARBA00023136"/>
    </source>
</evidence>
<dbReference type="PRINTS" id="PR01277">
    <property type="entry name" value="CHANNELTSX"/>
</dbReference>
<evidence type="ECO:0000313" key="7">
    <source>
        <dbReference type="EMBL" id="GGI72928.1"/>
    </source>
</evidence>
<accession>A0A917N924</accession>
<comment type="caution">
    <text evidence="7">The sequence shown here is derived from an EMBL/GenBank/DDBJ whole genome shotgun (WGS) entry which is preliminary data.</text>
</comment>
<name>A0A917N924_9GAMM</name>
<dbReference type="InterPro" id="IPR036777">
    <property type="entry name" value="Channel_Tsx-like_sf"/>
</dbReference>
<dbReference type="AlphaFoldDB" id="A0A917N924"/>
<gene>
    <name evidence="7" type="primary">ompK</name>
    <name evidence="7" type="ORF">GCM10009332_08000</name>
</gene>
<dbReference type="InterPro" id="IPR003055">
    <property type="entry name" value="Channel_Tsx"/>
</dbReference>
<comment type="similarity">
    <text evidence="2">Belongs to the nucleoside-specific channel-forming outer membrane porin (Tsx) (TC 1.B.10) family.</text>
</comment>
<reference evidence="7" key="1">
    <citation type="journal article" date="2014" name="Int. J. Syst. Evol. Microbiol.">
        <title>Complete genome sequence of Corynebacterium casei LMG S-19264T (=DSM 44701T), isolated from a smear-ripened cheese.</title>
        <authorList>
            <consortium name="US DOE Joint Genome Institute (JGI-PGF)"/>
            <person name="Walter F."/>
            <person name="Albersmeier A."/>
            <person name="Kalinowski J."/>
            <person name="Ruckert C."/>
        </authorList>
    </citation>
    <scope>NUCLEOTIDE SEQUENCE</scope>
    <source>
        <strain evidence="7">JCM 30804</strain>
    </source>
</reference>
<evidence type="ECO:0000256" key="2">
    <source>
        <dbReference type="ARBA" id="ARBA00008728"/>
    </source>
</evidence>
<dbReference type="EMBL" id="BMPZ01000002">
    <property type="protein sequence ID" value="GGI72928.1"/>
    <property type="molecule type" value="Genomic_DNA"/>
</dbReference>
<dbReference type="InterPro" id="IPR018013">
    <property type="entry name" value="Channel_Tsx-like"/>
</dbReference>
<keyword evidence="3 6" id="KW-0732">Signal</keyword>
<feature type="chain" id="PRO_5037678867" evidence="6">
    <location>
        <begin position="25"/>
        <end position="282"/>
    </location>
</feature>
<dbReference type="GO" id="GO:0005337">
    <property type="term" value="F:nucleoside transmembrane transporter activity"/>
    <property type="evidence" value="ECO:0007669"/>
    <property type="project" value="InterPro"/>
</dbReference>
<keyword evidence="4" id="KW-0472">Membrane</keyword>
<protein>
    <submittedName>
        <fullName evidence="7">Membrane protein</fullName>
    </submittedName>
</protein>
<organism evidence="7 8">
    <name type="scientific">Shewanella gelidii</name>
    <dbReference type="NCBI Taxonomy" id="1642821"/>
    <lineage>
        <taxon>Bacteria</taxon>
        <taxon>Pseudomonadati</taxon>
        <taxon>Pseudomonadota</taxon>
        <taxon>Gammaproteobacteria</taxon>
        <taxon>Alteromonadales</taxon>
        <taxon>Shewanellaceae</taxon>
        <taxon>Shewanella</taxon>
    </lineage>
</organism>
<dbReference type="Gene3D" id="2.40.230.20">
    <property type="entry name" value="Nucleoside-specific channel-forming protein, Tsx-like"/>
    <property type="match status" value="1"/>
</dbReference>
<proteinExistence type="inferred from homology"/>
<comment type="subcellular location">
    <subcellularLocation>
        <location evidence="1">Cell outer membrane</location>
    </subcellularLocation>
</comment>
<dbReference type="RefSeq" id="WP_188918116.1">
    <property type="nucleotide sequence ID" value="NZ_BMPZ01000002.1"/>
</dbReference>
<keyword evidence="5" id="KW-0998">Cell outer membrane</keyword>